<dbReference type="Gene3D" id="3.20.20.80">
    <property type="entry name" value="Glycosidases"/>
    <property type="match status" value="1"/>
</dbReference>
<accession>A0A9X7X895</accession>
<dbReference type="Proteomes" id="UP000347383">
    <property type="component" value="Chromosome"/>
</dbReference>
<dbReference type="Pfam" id="PF00232">
    <property type="entry name" value="Glyco_hydro_1"/>
    <property type="match status" value="1"/>
</dbReference>
<dbReference type="SUPFAM" id="SSF51445">
    <property type="entry name" value="(Trans)glycosidases"/>
    <property type="match status" value="1"/>
</dbReference>
<proteinExistence type="predicted"/>
<dbReference type="InterPro" id="IPR001360">
    <property type="entry name" value="Glyco_hydro_1"/>
</dbReference>
<organism evidence="1 2">
    <name type="scientific">Streptococcus dysgalactiae subsp. dysgalactiae</name>
    <dbReference type="NCBI Taxonomy" id="99822"/>
    <lineage>
        <taxon>Bacteria</taxon>
        <taxon>Bacillati</taxon>
        <taxon>Bacillota</taxon>
        <taxon>Bacilli</taxon>
        <taxon>Lactobacillales</taxon>
        <taxon>Streptococcaceae</taxon>
        <taxon>Streptococcus</taxon>
    </lineage>
</organism>
<dbReference type="InterPro" id="IPR017853">
    <property type="entry name" value="GH"/>
</dbReference>
<name>A0A9X7X895_STRDY</name>
<gene>
    <name evidence="1" type="ORF">EA457_05040</name>
</gene>
<protein>
    <submittedName>
        <fullName evidence="1">Glycosyl hydrolase family protein</fullName>
    </submittedName>
</protein>
<evidence type="ECO:0000313" key="1">
    <source>
        <dbReference type="EMBL" id="QGH01949.1"/>
    </source>
</evidence>
<dbReference type="GO" id="GO:0005975">
    <property type="term" value="P:carbohydrate metabolic process"/>
    <property type="evidence" value="ECO:0007669"/>
    <property type="project" value="InterPro"/>
</dbReference>
<reference evidence="1 2" key="1">
    <citation type="submission" date="2018-10" db="EMBL/GenBank/DDBJ databases">
        <title>Comparative Genomics Analysis of the Streptococcus dysgalactiae subspecies dysgalactiae.</title>
        <authorList>
            <person name="Koh T.H."/>
            <person name="Abdul Rahman N."/>
            <person name="Sessions O.M."/>
        </authorList>
    </citation>
    <scope>NUCLEOTIDE SEQUENCE [LARGE SCALE GENOMIC DNA]</scope>
    <source>
        <strain evidence="1 2">DB60705-15</strain>
    </source>
</reference>
<sequence>MVSHARAVKLFKDGGYSGEIGVVHALPTKYPFDANNPDDVRAAELEDIIHNKFILDATYLGKYSDKTMEGVNHILEVNGGELDLRDEDFAELDAAKDLNDFLGINYYMSDWMQAFDGETEIIHNGKGEKGSSKYQIK</sequence>
<evidence type="ECO:0000313" key="2">
    <source>
        <dbReference type="Proteomes" id="UP000347383"/>
    </source>
</evidence>
<keyword evidence="1" id="KW-0378">Hydrolase</keyword>
<dbReference type="AlphaFoldDB" id="A0A9X7X895"/>
<dbReference type="GO" id="GO:0004553">
    <property type="term" value="F:hydrolase activity, hydrolyzing O-glycosyl compounds"/>
    <property type="evidence" value="ECO:0007669"/>
    <property type="project" value="InterPro"/>
</dbReference>
<dbReference type="EMBL" id="CP033165">
    <property type="protein sequence ID" value="QGH01949.1"/>
    <property type="molecule type" value="Genomic_DNA"/>
</dbReference>